<comment type="caution">
    <text evidence="4">The sequence shown here is derived from an EMBL/GenBank/DDBJ whole genome shotgun (WGS) entry which is preliminary data.</text>
</comment>
<protein>
    <recommendedName>
        <fullName evidence="3">Thymidylate synthase/dCMP hydroxymethylase domain-containing protein</fullName>
    </recommendedName>
</protein>
<name>A0A9D1JDA2_9FIRM</name>
<dbReference type="GO" id="GO:0006235">
    <property type="term" value="P:dTTP biosynthetic process"/>
    <property type="evidence" value="ECO:0007669"/>
    <property type="project" value="InterPro"/>
</dbReference>
<keyword evidence="1" id="KW-0963">Cytoplasm</keyword>
<dbReference type="SUPFAM" id="SSF55831">
    <property type="entry name" value="Thymidylate synthase/dCMP hydroxymethylase"/>
    <property type="match status" value="1"/>
</dbReference>
<dbReference type="InterPro" id="IPR014620">
    <property type="entry name" value="Thymidylate_synthase_arc"/>
</dbReference>
<evidence type="ECO:0000313" key="4">
    <source>
        <dbReference type="EMBL" id="HIR88814.1"/>
    </source>
</evidence>
<keyword evidence="2" id="KW-0808">Transferase</keyword>
<dbReference type="Gene3D" id="3.30.572.10">
    <property type="entry name" value="Thymidylate synthase/dCMP hydroxymethylase domain"/>
    <property type="match status" value="1"/>
</dbReference>
<dbReference type="Proteomes" id="UP000824201">
    <property type="component" value="Unassembled WGS sequence"/>
</dbReference>
<dbReference type="EMBL" id="DVHN01000097">
    <property type="protein sequence ID" value="HIR88814.1"/>
    <property type="molecule type" value="Genomic_DNA"/>
</dbReference>
<organism evidence="4 5">
    <name type="scientific">Candidatus Fimimorpha faecalis</name>
    <dbReference type="NCBI Taxonomy" id="2840824"/>
    <lineage>
        <taxon>Bacteria</taxon>
        <taxon>Bacillati</taxon>
        <taxon>Bacillota</taxon>
        <taxon>Clostridia</taxon>
        <taxon>Eubacteriales</taxon>
        <taxon>Candidatus Fimimorpha</taxon>
    </lineage>
</organism>
<dbReference type="GO" id="GO:0004799">
    <property type="term" value="F:thymidylate synthase activity"/>
    <property type="evidence" value="ECO:0007669"/>
    <property type="project" value="InterPro"/>
</dbReference>
<reference evidence="4" key="2">
    <citation type="journal article" date="2021" name="PeerJ">
        <title>Extensive microbial diversity within the chicken gut microbiome revealed by metagenomics and culture.</title>
        <authorList>
            <person name="Gilroy R."/>
            <person name="Ravi A."/>
            <person name="Getino M."/>
            <person name="Pursley I."/>
            <person name="Horton D.L."/>
            <person name="Alikhan N.F."/>
            <person name="Baker D."/>
            <person name="Gharbi K."/>
            <person name="Hall N."/>
            <person name="Watson M."/>
            <person name="Adriaenssens E.M."/>
            <person name="Foster-Nyarko E."/>
            <person name="Jarju S."/>
            <person name="Secka A."/>
            <person name="Antonio M."/>
            <person name="Oren A."/>
            <person name="Chaudhuri R.R."/>
            <person name="La Ragione R."/>
            <person name="Hildebrand F."/>
            <person name="Pallen M.J."/>
        </authorList>
    </citation>
    <scope>NUCLEOTIDE SEQUENCE</scope>
    <source>
        <strain evidence="4">ChiW13-3771</strain>
    </source>
</reference>
<dbReference type="Pfam" id="PF00303">
    <property type="entry name" value="Thymidylat_synt"/>
    <property type="match status" value="1"/>
</dbReference>
<dbReference type="GO" id="GO:0005737">
    <property type="term" value="C:cytoplasm"/>
    <property type="evidence" value="ECO:0007669"/>
    <property type="project" value="InterPro"/>
</dbReference>
<dbReference type="InterPro" id="IPR036926">
    <property type="entry name" value="Thymidate_synth/dCMP_Mease_sf"/>
</dbReference>
<dbReference type="AlphaFoldDB" id="A0A9D1JDA2"/>
<evidence type="ECO:0000259" key="3">
    <source>
        <dbReference type="Pfam" id="PF00303"/>
    </source>
</evidence>
<dbReference type="PIRSF" id="PIRSF036752">
    <property type="entry name" value="TSase_MJ051"/>
    <property type="match status" value="1"/>
</dbReference>
<accession>A0A9D1JDA2</accession>
<sequence length="212" mass="24407">MIEFGQYTYIGEAWVAVIKKIMQLGREVKEGSECYKELKGVIFCISCVENHENTDMILNKYGDSQIIQWMKDNFELVQSVKELHNANSYAARLYNYGGSKNQIQWIIDKINNKKNVRSATITTFEPLTDVGYIPCISLLDFDNNDDILDVYVYARALDFGGKAYANMLCIRDLLEKVASNTNCSMGNIHFICKSVHVYDYDYDKINRILEVN</sequence>
<evidence type="ECO:0000256" key="1">
    <source>
        <dbReference type="ARBA" id="ARBA00022490"/>
    </source>
</evidence>
<evidence type="ECO:0000256" key="2">
    <source>
        <dbReference type="ARBA" id="ARBA00022679"/>
    </source>
</evidence>
<proteinExistence type="predicted"/>
<evidence type="ECO:0000313" key="5">
    <source>
        <dbReference type="Proteomes" id="UP000824201"/>
    </source>
</evidence>
<dbReference type="InterPro" id="IPR023451">
    <property type="entry name" value="Thymidate_synth/dCMP_Mease_dom"/>
</dbReference>
<feature type="domain" description="Thymidylate synthase/dCMP hydroxymethylase" evidence="3">
    <location>
        <begin position="78"/>
        <end position="210"/>
    </location>
</feature>
<gene>
    <name evidence="4" type="ORF">IAC96_07690</name>
</gene>
<reference evidence="4" key="1">
    <citation type="submission" date="2020-10" db="EMBL/GenBank/DDBJ databases">
        <authorList>
            <person name="Gilroy R."/>
        </authorList>
    </citation>
    <scope>NUCLEOTIDE SEQUENCE</scope>
    <source>
        <strain evidence="4">ChiW13-3771</strain>
    </source>
</reference>